<organism evidence="1 2">
    <name type="scientific">Cupriavidus oxalaticus</name>
    <dbReference type="NCBI Taxonomy" id="96344"/>
    <lineage>
        <taxon>Bacteria</taxon>
        <taxon>Pseudomonadati</taxon>
        <taxon>Pseudomonadota</taxon>
        <taxon>Betaproteobacteria</taxon>
        <taxon>Burkholderiales</taxon>
        <taxon>Burkholderiaceae</taxon>
        <taxon>Cupriavidus</taxon>
    </lineage>
</organism>
<keyword evidence="1" id="KW-0614">Plasmid</keyword>
<dbReference type="EMBL" id="CP032520">
    <property type="protein sequence ID" value="QEZ48789.1"/>
    <property type="molecule type" value="Genomic_DNA"/>
</dbReference>
<accession>A0A5P3VVM8</accession>
<gene>
    <name evidence="1" type="ORF">D2917_31415</name>
</gene>
<dbReference type="RefSeq" id="WP_151073023.1">
    <property type="nucleotide sequence ID" value="NZ_CP032520.1"/>
</dbReference>
<protein>
    <recommendedName>
        <fullName evidence="3">HEAT repeat domain-containing protein</fullName>
    </recommendedName>
</protein>
<evidence type="ECO:0000313" key="2">
    <source>
        <dbReference type="Proteomes" id="UP000325743"/>
    </source>
</evidence>
<dbReference type="Proteomes" id="UP000325743">
    <property type="component" value="Plasmid unnamed1"/>
</dbReference>
<sequence>MASNTDILTALVEQLHDGKNGAARSGAAKGLGIIGGEVARRELLRALQSARTGEEAGVIAEALGQATLN</sequence>
<evidence type="ECO:0000313" key="1">
    <source>
        <dbReference type="EMBL" id="QEZ48789.1"/>
    </source>
</evidence>
<geneLocation type="plasmid" evidence="1">
    <name>unnamed1</name>
</geneLocation>
<proteinExistence type="predicted"/>
<dbReference type="AlphaFoldDB" id="A0A5P3VVM8"/>
<evidence type="ECO:0008006" key="3">
    <source>
        <dbReference type="Google" id="ProtNLM"/>
    </source>
</evidence>
<reference evidence="1 2" key="1">
    <citation type="submission" date="2018-09" db="EMBL/GenBank/DDBJ databases">
        <title>Complete genome sequence of Cupriavidus oxalaticus T2, a bacterium capable of phenol tolerance and degradation.</title>
        <authorList>
            <person name="Yan J."/>
        </authorList>
    </citation>
    <scope>NUCLEOTIDE SEQUENCE [LARGE SCALE GENOMIC DNA]</scope>
    <source>
        <strain evidence="1 2">T2</strain>
        <plasmid evidence="1 2">unnamed1</plasmid>
    </source>
</reference>
<name>A0A5P3VVM8_9BURK</name>